<accession>A0A6F9D9U6</accession>
<name>A0A6F9D9U6_9ASCI</name>
<reference evidence="2" key="1">
    <citation type="submission" date="2020-04" db="EMBL/GenBank/DDBJ databases">
        <authorList>
            <person name="Neveu A P."/>
        </authorList>
    </citation>
    <scope>NUCLEOTIDE SEQUENCE</scope>
    <source>
        <tissue evidence="2">Whole embryo</tissue>
    </source>
</reference>
<feature type="region of interest" description="Disordered" evidence="1">
    <location>
        <begin position="58"/>
        <end position="84"/>
    </location>
</feature>
<evidence type="ECO:0000256" key="1">
    <source>
        <dbReference type="SAM" id="MobiDB-lite"/>
    </source>
</evidence>
<evidence type="ECO:0000313" key="2">
    <source>
        <dbReference type="EMBL" id="CAB3232242.1"/>
    </source>
</evidence>
<gene>
    <name evidence="2" type="primary">Cnot4</name>
</gene>
<dbReference type="EMBL" id="LR784057">
    <property type="protein sequence ID" value="CAB3232242.1"/>
    <property type="molecule type" value="mRNA"/>
</dbReference>
<dbReference type="AlphaFoldDB" id="A0A6F9D9U6"/>
<feature type="compositionally biased region" description="Low complexity" evidence="1">
    <location>
        <begin position="58"/>
        <end position="69"/>
    </location>
</feature>
<protein>
    <submittedName>
        <fullName evidence="2">Not4 protein</fullName>
    </submittedName>
</protein>
<sequence>MSNKSVFNLAKQFGSLDTIDGNRPPVDEYATRTVPPTDKRRVCHFGEPRRHNWKYVISGDDVSDSSSSDDSSDDDTSWDNSSPAINSLATAIQSEFIRRLEKTKPNNSEVYRSHDSSPFRSLPKRVARKDAEPAYMSIDDEHVYEEPIFPQNGPSCANLPVKPNIPSSDLPGNALVVFCGGVQMTGQELRDLDLTRCLTALRDKQDKRFALLRIRPERFTIDECDSRDASGESSDSSDEDERKRKKGTSSSCRVGKSDEINRFGERQKFRKSLFSCMKCTSSEYQLLAHNNSIHLGSYGAIRKAKQNFEFVYKQIIFCGSSIASAPDNLLCWIYHVAKDKFTSVEFYGIECDDKQHAKSLAKSLSKQIVAKSGR</sequence>
<proteinExistence type="evidence at transcript level"/>
<organism evidence="2">
    <name type="scientific">Phallusia mammillata</name>
    <dbReference type="NCBI Taxonomy" id="59560"/>
    <lineage>
        <taxon>Eukaryota</taxon>
        <taxon>Metazoa</taxon>
        <taxon>Chordata</taxon>
        <taxon>Tunicata</taxon>
        <taxon>Ascidiacea</taxon>
        <taxon>Phlebobranchia</taxon>
        <taxon>Ascidiidae</taxon>
        <taxon>Phallusia</taxon>
    </lineage>
</organism>
<feature type="region of interest" description="Disordered" evidence="1">
    <location>
        <begin position="225"/>
        <end position="254"/>
    </location>
</feature>